<gene>
    <name evidence="10" type="ORF">GUJ93_ZPchr0010g11191</name>
</gene>
<proteinExistence type="predicted"/>
<keyword evidence="3 8" id="KW-0812">Transmembrane</keyword>
<keyword evidence="2" id="KW-0813">Transport</keyword>
<evidence type="ECO:0000259" key="9">
    <source>
        <dbReference type="Pfam" id="PF01490"/>
    </source>
</evidence>
<feature type="transmembrane region" description="Helical" evidence="8">
    <location>
        <begin position="63"/>
        <end position="88"/>
    </location>
</feature>
<evidence type="ECO:0000256" key="3">
    <source>
        <dbReference type="ARBA" id="ARBA00022692"/>
    </source>
</evidence>
<evidence type="ECO:0000256" key="2">
    <source>
        <dbReference type="ARBA" id="ARBA00022448"/>
    </source>
</evidence>
<feature type="transmembrane region" description="Helical" evidence="8">
    <location>
        <begin position="428"/>
        <end position="456"/>
    </location>
</feature>
<feature type="region of interest" description="Disordered" evidence="7">
    <location>
        <begin position="1"/>
        <end position="31"/>
    </location>
</feature>
<feature type="transmembrane region" description="Helical" evidence="8">
    <location>
        <begin position="366"/>
        <end position="386"/>
    </location>
</feature>
<feature type="compositionally biased region" description="Gly residues" evidence="7">
    <location>
        <begin position="8"/>
        <end position="17"/>
    </location>
</feature>
<feature type="transmembrane region" description="Helical" evidence="8">
    <location>
        <begin position="326"/>
        <end position="345"/>
    </location>
</feature>
<evidence type="ECO:0000256" key="5">
    <source>
        <dbReference type="ARBA" id="ARBA00022989"/>
    </source>
</evidence>
<organism evidence="10 11">
    <name type="scientific">Zizania palustris</name>
    <name type="common">Northern wild rice</name>
    <dbReference type="NCBI Taxonomy" id="103762"/>
    <lineage>
        <taxon>Eukaryota</taxon>
        <taxon>Viridiplantae</taxon>
        <taxon>Streptophyta</taxon>
        <taxon>Embryophyta</taxon>
        <taxon>Tracheophyta</taxon>
        <taxon>Spermatophyta</taxon>
        <taxon>Magnoliopsida</taxon>
        <taxon>Liliopsida</taxon>
        <taxon>Poales</taxon>
        <taxon>Poaceae</taxon>
        <taxon>BOP clade</taxon>
        <taxon>Oryzoideae</taxon>
        <taxon>Oryzeae</taxon>
        <taxon>Zizaniinae</taxon>
        <taxon>Zizania</taxon>
    </lineage>
</organism>
<dbReference type="GO" id="GO:0016020">
    <property type="term" value="C:membrane"/>
    <property type="evidence" value="ECO:0007669"/>
    <property type="project" value="UniProtKB-SubCell"/>
</dbReference>
<evidence type="ECO:0000256" key="7">
    <source>
        <dbReference type="SAM" id="MobiDB-lite"/>
    </source>
</evidence>
<keyword evidence="6 8" id="KW-0472">Membrane</keyword>
<keyword evidence="4" id="KW-0029">Amino-acid transport</keyword>
<comment type="caution">
    <text evidence="10">The sequence shown here is derived from an EMBL/GenBank/DDBJ whole genome shotgun (WGS) entry which is preliminary data.</text>
</comment>
<dbReference type="PANTHER" id="PTHR48017">
    <property type="entry name" value="OS05G0424000 PROTEIN-RELATED"/>
    <property type="match status" value="1"/>
</dbReference>
<reference evidence="10" key="2">
    <citation type="submission" date="2021-02" db="EMBL/GenBank/DDBJ databases">
        <authorList>
            <person name="Kimball J.A."/>
            <person name="Haas M.W."/>
            <person name="Macchietto M."/>
            <person name="Kono T."/>
            <person name="Duquette J."/>
            <person name="Shao M."/>
        </authorList>
    </citation>
    <scope>NUCLEOTIDE SEQUENCE</scope>
    <source>
        <tissue evidence="10">Fresh leaf tissue</tissue>
    </source>
</reference>
<dbReference type="GO" id="GO:0006865">
    <property type="term" value="P:amino acid transport"/>
    <property type="evidence" value="ECO:0007669"/>
    <property type="project" value="UniProtKB-KW"/>
</dbReference>
<evidence type="ECO:0000256" key="4">
    <source>
        <dbReference type="ARBA" id="ARBA00022970"/>
    </source>
</evidence>
<feature type="transmembrane region" description="Helical" evidence="8">
    <location>
        <begin position="100"/>
        <end position="119"/>
    </location>
</feature>
<comment type="subcellular location">
    <subcellularLocation>
        <location evidence="1">Membrane</location>
        <topology evidence="1">Multi-pass membrane protein</topology>
    </subcellularLocation>
</comment>
<dbReference type="EMBL" id="JAAALK010000082">
    <property type="protein sequence ID" value="KAG8088306.1"/>
    <property type="molecule type" value="Genomic_DNA"/>
</dbReference>
<feature type="compositionally biased region" description="Basic and acidic residues" evidence="7">
    <location>
        <begin position="19"/>
        <end position="30"/>
    </location>
</feature>
<reference evidence="10" key="1">
    <citation type="journal article" date="2021" name="bioRxiv">
        <title>Whole Genome Assembly and Annotation of Northern Wild Rice, Zizania palustris L., Supports a Whole Genome Duplication in the Zizania Genus.</title>
        <authorList>
            <person name="Haas M."/>
            <person name="Kono T."/>
            <person name="Macchietto M."/>
            <person name="Millas R."/>
            <person name="McGilp L."/>
            <person name="Shao M."/>
            <person name="Duquette J."/>
            <person name="Hirsch C.N."/>
            <person name="Kimball J."/>
        </authorList>
    </citation>
    <scope>NUCLEOTIDE SEQUENCE</scope>
    <source>
        <tissue evidence="10">Fresh leaf tissue</tissue>
    </source>
</reference>
<evidence type="ECO:0000313" key="10">
    <source>
        <dbReference type="EMBL" id="KAG8088306.1"/>
    </source>
</evidence>
<protein>
    <recommendedName>
        <fullName evidence="9">Amino acid transporter transmembrane domain-containing protein</fullName>
    </recommendedName>
</protein>
<feature type="domain" description="Amino acid transporter transmembrane" evidence="9">
    <location>
        <begin position="31"/>
        <end position="447"/>
    </location>
</feature>
<feature type="transmembrane region" description="Helical" evidence="8">
    <location>
        <begin position="173"/>
        <end position="191"/>
    </location>
</feature>
<dbReference type="AlphaFoldDB" id="A0A8J5WER0"/>
<dbReference type="Proteomes" id="UP000729402">
    <property type="component" value="Unassembled WGS sequence"/>
</dbReference>
<sequence>MSPARGGAPEGEQGGGTDEVEKVSGAERRGRGTWRHAAFHVATTIATPAAYAPLPFALASLGWPLGVCSLIIGTLVTWCSSLAVASLWQWNGHKHTSYRLLAKSIFALSSAAVVANFTWSDGKNLCFIQGHWGYWYVSFFQQVASVGNNIAIQIAAGSSLKAVYKHYYTADDGAMTLQQFILLFGAFELLFSQLPDIHSLRWVNAVCTASTIGFAGTAIGVTIYDGHRIDRKGVDYSLQGSTASKIFRAFNALGTIAFSFGDAMLPEIQSTVREPVRINMYKGVSTAYTVIIMSYWTLAFSGYWAFGSEVQPYILSSLTVPRWTIVMANLFAVIQITGCFQIYCRPTYAHFEEHIQAKNTGYNARLWRLIYTSAYMVVITLISAAMPFFADFVSVCGAVGFTPLDFVLPALAFLKAGKLPENPVLRSAVKAICCSVAVLFSMVGALACIGAIRAIAIDIKTYKFFHDM</sequence>
<dbReference type="InterPro" id="IPR013057">
    <property type="entry name" value="AA_transpt_TM"/>
</dbReference>
<feature type="transmembrane region" description="Helical" evidence="8">
    <location>
        <begin position="286"/>
        <end position="306"/>
    </location>
</feature>
<name>A0A8J5WER0_ZIZPA</name>
<evidence type="ECO:0000256" key="8">
    <source>
        <dbReference type="SAM" id="Phobius"/>
    </source>
</evidence>
<dbReference type="Pfam" id="PF01490">
    <property type="entry name" value="Aa_trans"/>
    <property type="match status" value="1"/>
</dbReference>
<evidence type="ECO:0000256" key="6">
    <source>
        <dbReference type="ARBA" id="ARBA00023136"/>
    </source>
</evidence>
<feature type="transmembrane region" description="Helical" evidence="8">
    <location>
        <begin position="203"/>
        <end position="226"/>
    </location>
</feature>
<feature type="transmembrane region" description="Helical" evidence="8">
    <location>
        <begin position="392"/>
        <end position="416"/>
    </location>
</feature>
<dbReference type="OrthoDB" id="40134at2759"/>
<keyword evidence="5 8" id="KW-1133">Transmembrane helix</keyword>
<keyword evidence="11" id="KW-1185">Reference proteome</keyword>
<evidence type="ECO:0000313" key="11">
    <source>
        <dbReference type="Proteomes" id="UP000729402"/>
    </source>
</evidence>
<accession>A0A8J5WER0</accession>
<feature type="transmembrane region" description="Helical" evidence="8">
    <location>
        <begin position="37"/>
        <end position="57"/>
    </location>
</feature>
<evidence type="ECO:0000256" key="1">
    <source>
        <dbReference type="ARBA" id="ARBA00004141"/>
    </source>
</evidence>